<dbReference type="InterPro" id="IPR043795">
    <property type="entry name" value="N-alpha-Ac-DABA-like"/>
</dbReference>
<sequence length="351" mass="38392">MKPDRAKPMTQTPQKVKFSFQKIMTGSDLSRRRLPFMAIESPRRGPVVWLAGCIHGDEVTGIVTIQEVFKAVRRRKLLKGALYAFPLMNPIGFESASRNITMSREDLNRSFPGDRSGSLAERIAEKVFTTIKQTHPSLVLDLHNDWMKSIPYALLDMPPGAGHEPAYETARAIASRSGFPVVHETEASATSFSYSLLQHGIPALTFELGESYVVNETNVDYGVRSILGILSHLGMMDSTAEPFAIDMPESARGRMLKFCDKPVSSTSGIIRFIARPGDLVRKGQPVARIFNTFGKLQDTILALDDGIVLGHSDSSVAFPGAPIMAFGMIGARQSDEAPPSPADRSQEKGNA</sequence>
<dbReference type="Proteomes" id="UP001431776">
    <property type="component" value="Unassembled WGS sequence"/>
</dbReference>
<evidence type="ECO:0000259" key="6">
    <source>
        <dbReference type="Pfam" id="PF24827"/>
    </source>
</evidence>
<dbReference type="Gene3D" id="3.40.630.10">
    <property type="entry name" value="Zn peptidases"/>
    <property type="match status" value="1"/>
</dbReference>
<evidence type="ECO:0000256" key="3">
    <source>
        <dbReference type="ARBA" id="ARBA00022801"/>
    </source>
</evidence>
<dbReference type="PIRSF" id="PIRSF039012">
    <property type="entry name" value="ASP"/>
    <property type="match status" value="1"/>
</dbReference>
<dbReference type="InterPro" id="IPR055438">
    <property type="entry name" value="AstE_AspA_cat"/>
</dbReference>
<protein>
    <submittedName>
        <fullName evidence="7">Succinylglutamate desuccinylase/aspartoacylase family protein</fullName>
    </submittedName>
</protein>
<dbReference type="GO" id="GO:0016811">
    <property type="term" value="F:hydrolase activity, acting on carbon-nitrogen (but not peptide) bonds, in linear amides"/>
    <property type="evidence" value="ECO:0007669"/>
    <property type="project" value="InterPro"/>
</dbReference>
<keyword evidence="4" id="KW-0862">Zinc</keyword>
<evidence type="ECO:0000256" key="5">
    <source>
        <dbReference type="SAM" id="MobiDB-lite"/>
    </source>
</evidence>
<evidence type="ECO:0000256" key="4">
    <source>
        <dbReference type="ARBA" id="ARBA00022833"/>
    </source>
</evidence>
<dbReference type="InterPro" id="IPR053138">
    <property type="entry name" value="N-alpha-Ac-DABA_deacetylase"/>
</dbReference>
<proteinExistence type="predicted"/>
<dbReference type="CDD" id="cd06251">
    <property type="entry name" value="M14_ASTE_ASPA-like"/>
    <property type="match status" value="1"/>
</dbReference>
<organism evidence="7 8">
    <name type="scientific">Anaerobaca lacustris</name>
    <dbReference type="NCBI Taxonomy" id="3044600"/>
    <lineage>
        <taxon>Bacteria</taxon>
        <taxon>Pseudomonadati</taxon>
        <taxon>Planctomycetota</taxon>
        <taxon>Phycisphaerae</taxon>
        <taxon>Sedimentisphaerales</taxon>
        <taxon>Anaerobacaceae</taxon>
        <taxon>Anaerobaca</taxon>
    </lineage>
</organism>
<dbReference type="RefSeq" id="WP_349243092.1">
    <property type="nucleotide sequence ID" value="NZ_JASCXX010000001.1"/>
</dbReference>
<gene>
    <name evidence="7" type="ORF">QJ522_01400</name>
</gene>
<evidence type="ECO:0000313" key="8">
    <source>
        <dbReference type="Proteomes" id="UP001431776"/>
    </source>
</evidence>
<dbReference type="GO" id="GO:0016788">
    <property type="term" value="F:hydrolase activity, acting on ester bonds"/>
    <property type="evidence" value="ECO:0007669"/>
    <property type="project" value="InterPro"/>
</dbReference>
<feature type="domain" description="Succinylglutamate desuccinylase/Aspartoacylase catalytic" evidence="6">
    <location>
        <begin position="45"/>
        <end position="233"/>
    </location>
</feature>
<evidence type="ECO:0000256" key="2">
    <source>
        <dbReference type="ARBA" id="ARBA00022723"/>
    </source>
</evidence>
<keyword evidence="2" id="KW-0479">Metal-binding</keyword>
<feature type="region of interest" description="Disordered" evidence="5">
    <location>
        <begin position="331"/>
        <end position="351"/>
    </location>
</feature>
<dbReference type="AlphaFoldDB" id="A0AAW6TPV8"/>
<keyword evidence="8" id="KW-1185">Reference proteome</keyword>
<evidence type="ECO:0000256" key="1">
    <source>
        <dbReference type="ARBA" id="ARBA00001947"/>
    </source>
</evidence>
<dbReference type="Pfam" id="PF24827">
    <property type="entry name" value="AstE_AspA_cat"/>
    <property type="match status" value="1"/>
</dbReference>
<comment type="cofactor">
    <cofactor evidence="1">
        <name>Zn(2+)</name>
        <dbReference type="ChEBI" id="CHEBI:29105"/>
    </cofactor>
</comment>
<reference evidence="7" key="1">
    <citation type="submission" date="2023-05" db="EMBL/GenBank/DDBJ databases">
        <title>Anaerotaeda fermentans gen. nov., sp. nov., a novel anaerobic planctomycete of the new family within the order Sedimentisphaerales isolated from Taman Peninsula, Russia.</title>
        <authorList>
            <person name="Khomyakova M.A."/>
            <person name="Merkel A.Y."/>
            <person name="Slobodkin A.I."/>
        </authorList>
    </citation>
    <scope>NUCLEOTIDE SEQUENCE</scope>
    <source>
        <strain evidence="7">M17dextr</strain>
    </source>
</reference>
<dbReference type="GO" id="GO:0046872">
    <property type="term" value="F:metal ion binding"/>
    <property type="evidence" value="ECO:0007669"/>
    <property type="project" value="UniProtKB-KW"/>
</dbReference>
<dbReference type="SUPFAM" id="SSF53187">
    <property type="entry name" value="Zn-dependent exopeptidases"/>
    <property type="match status" value="1"/>
</dbReference>
<accession>A0AAW6TPV8</accession>
<dbReference type="PANTHER" id="PTHR37326:SF1">
    <property type="entry name" value="BLL3975 PROTEIN"/>
    <property type="match status" value="1"/>
</dbReference>
<dbReference type="EMBL" id="JASCXX010000001">
    <property type="protein sequence ID" value="MDI6447682.1"/>
    <property type="molecule type" value="Genomic_DNA"/>
</dbReference>
<name>A0AAW6TPV8_9BACT</name>
<evidence type="ECO:0000313" key="7">
    <source>
        <dbReference type="EMBL" id="MDI6447682.1"/>
    </source>
</evidence>
<keyword evidence="3" id="KW-0378">Hydrolase</keyword>
<comment type="caution">
    <text evidence="7">The sequence shown here is derived from an EMBL/GenBank/DDBJ whole genome shotgun (WGS) entry which is preliminary data.</text>
</comment>
<dbReference type="PANTHER" id="PTHR37326">
    <property type="entry name" value="BLL3975 PROTEIN"/>
    <property type="match status" value="1"/>
</dbReference>